<dbReference type="OrthoDB" id="129655at2759"/>
<comment type="caution">
    <text evidence="1">The sequence shown here is derived from an EMBL/GenBank/DDBJ whole genome shotgun (WGS) entry which is preliminary data.</text>
</comment>
<proteinExistence type="predicted"/>
<gene>
    <name evidence="1" type="ORF">F444_13434</name>
</gene>
<dbReference type="Proteomes" id="UP000028582">
    <property type="component" value="Unassembled WGS sequence"/>
</dbReference>
<evidence type="ECO:0000313" key="1">
    <source>
        <dbReference type="EMBL" id="ETO70046.1"/>
    </source>
</evidence>
<accession>A0A080ZTT5</accession>
<sequence>METPLLQLDDNFLFADMEALGIADLSVITGVDTNTFLDLDGSNQDSDANSLEDGNELTRCRKKVADRRRVYRERLKGERKELRHQQTTLSEDLVQLAKRKKEEKDQFDKSQPTSYFLWKSIALRQREERSLAEAKQRELTAAVKMQATYIETLRGVVRKRLRLGDSLIADERSVRKTMRVAESELIYAYIREIDANYRHIDEVLGSVALAATGTTVNTVNRREDDGEVKYYERIVKDVLPFSFDETGHYLWKVGNQIFDSKACYQSYDDVDDPDNTCTRTFQDKIILETGATAKIRRRHATRRYVEKNHTSFTWKNVSEGDGMFSGLQWDETGWASIRPSTDKAEPGTVLEMYMRRTPVNFKMTKPLVADDKQLHRSLQALGNREWDALVTSMEKLLLDDMFKDIIVKK</sequence>
<protein>
    <submittedName>
        <fullName evidence="1">Uncharacterized protein</fullName>
    </submittedName>
</protein>
<dbReference type="AlphaFoldDB" id="A0A080ZTT5"/>
<dbReference type="EMBL" id="ANJA01002422">
    <property type="protein sequence ID" value="ETO70046.1"/>
    <property type="molecule type" value="Genomic_DNA"/>
</dbReference>
<reference evidence="1 2" key="1">
    <citation type="submission" date="2013-11" db="EMBL/GenBank/DDBJ databases">
        <title>The Genome Sequence of Phytophthora parasitica P1976.</title>
        <authorList>
            <consortium name="The Broad Institute Genomics Platform"/>
            <person name="Russ C."/>
            <person name="Tyler B."/>
            <person name="Panabieres F."/>
            <person name="Shan W."/>
            <person name="Tripathy S."/>
            <person name="Grunwald N."/>
            <person name="Machado M."/>
            <person name="Johnson C.S."/>
            <person name="Walker B."/>
            <person name="Young S."/>
            <person name="Zeng Q."/>
            <person name="Gargeya S."/>
            <person name="Fitzgerald M."/>
            <person name="Haas B."/>
            <person name="Abouelleil A."/>
            <person name="Allen A.W."/>
            <person name="Alvarado L."/>
            <person name="Arachchi H.M."/>
            <person name="Berlin A.M."/>
            <person name="Chapman S.B."/>
            <person name="Gainer-Dewar J."/>
            <person name="Goldberg J."/>
            <person name="Griggs A."/>
            <person name="Gujja S."/>
            <person name="Hansen M."/>
            <person name="Howarth C."/>
            <person name="Imamovic A."/>
            <person name="Ireland A."/>
            <person name="Larimer J."/>
            <person name="McCowan C."/>
            <person name="Murphy C."/>
            <person name="Pearson M."/>
            <person name="Poon T.W."/>
            <person name="Priest M."/>
            <person name="Roberts A."/>
            <person name="Saif S."/>
            <person name="Shea T."/>
            <person name="Sisk P."/>
            <person name="Sykes S."/>
            <person name="Wortman J."/>
            <person name="Nusbaum C."/>
            <person name="Birren B."/>
        </authorList>
    </citation>
    <scope>NUCLEOTIDE SEQUENCE [LARGE SCALE GENOMIC DNA]</scope>
    <source>
        <strain evidence="1 2">P1976</strain>
    </source>
</reference>
<name>A0A080ZTT5_PHYNI</name>
<evidence type="ECO:0000313" key="2">
    <source>
        <dbReference type="Proteomes" id="UP000028582"/>
    </source>
</evidence>
<organism evidence="1 2">
    <name type="scientific">Phytophthora nicotianae P1976</name>
    <dbReference type="NCBI Taxonomy" id="1317066"/>
    <lineage>
        <taxon>Eukaryota</taxon>
        <taxon>Sar</taxon>
        <taxon>Stramenopiles</taxon>
        <taxon>Oomycota</taxon>
        <taxon>Peronosporomycetes</taxon>
        <taxon>Peronosporales</taxon>
        <taxon>Peronosporaceae</taxon>
        <taxon>Phytophthora</taxon>
    </lineage>
</organism>